<gene>
    <name evidence="1" type="ORF">BDR25DRAFT_357550</name>
</gene>
<dbReference type="EMBL" id="MU003515">
    <property type="protein sequence ID" value="KAF2468617.1"/>
    <property type="molecule type" value="Genomic_DNA"/>
</dbReference>
<comment type="caution">
    <text evidence="1">The sequence shown here is derived from an EMBL/GenBank/DDBJ whole genome shotgun (WGS) entry which is preliminary data.</text>
</comment>
<reference evidence="1" key="1">
    <citation type="journal article" date="2020" name="Stud. Mycol.">
        <title>101 Dothideomycetes genomes: a test case for predicting lifestyles and emergence of pathogens.</title>
        <authorList>
            <person name="Haridas S."/>
            <person name="Albert R."/>
            <person name="Binder M."/>
            <person name="Bloem J."/>
            <person name="Labutti K."/>
            <person name="Salamov A."/>
            <person name="Andreopoulos B."/>
            <person name="Baker S."/>
            <person name="Barry K."/>
            <person name="Bills G."/>
            <person name="Bluhm B."/>
            <person name="Cannon C."/>
            <person name="Castanera R."/>
            <person name="Culley D."/>
            <person name="Daum C."/>
            <person name="Ezra D."/>
            <person name="Gonzalez J."/>
            <person name="Henrissat B."/>
            <person name="Kuo A."/>
            <person name="Liang C."/>
            <person name="Lipzen A."/>
            <person name="Lutzoni F."/>
            <person name="Magnuson J."/>
            <person name="Mondo S."/>
            <person name="Nolan M."/>
            <person name="Ohm R."/>
            <person name="Pangilinan J."/>
            <person name="Park H.-J."/>
            <person name="Ramirez L."/>
            <person name="Alfaro M."/>
            <person name="Sun H."/>
            <person name="Tritt A."/>
            <person name="Yoshinaga Y."/>
            <person name="Zwiers L.-H."/>
            <person name="Turgeon B."/>
            <person name="Goodwin S."/>
            <person name="Spatafora J."/>
            <person name="Crous P."/>
            <person name="Grigoriev I."/>
        </authorList>
    </citation>
    <scope>NUCLEOTIDE SEQUENCE</scope>
    <source>
        <strain evidence="1">ATCC 200398</strain>
    </source>
</reference>
<accession>A0ACB6QP19</accession>
<keyword evidence="2" id="KW-1185">Reference proteome</keyword>
<proteinExistence type="predicted"/>
<protein>
    <submittedName>
        <fullName evidence="1">Kinase-like protein</fullName>
    </submittedName>
</protein>
<evidence type="ECO:0000313" key="2">
    <source>
        <dbReference type="Proteomes" id="UP000799755"/>
    </source>
</evidence>
<sequence>MPLSGFLPHSDPLSCLCCYRYKDLSEFAQRADIRRVLVSAPTLPCPLLYPYSPKFLSPHALPYASEWIHTAFGPIVLPKRCGLSLTSSPRSRGWTKKISGGGVFPEVRCPAPGLLHQPYNSFLTLKTLFCLSPILCRILRRKTWNSREFFPERPLKDIIYIDTVLATLNSKGFHLPRTVYNKACHIMHHYIKVFAILVLVDKPEEIEAFFEEQKYDIRMPFTETPLAKVSPMSEEQFLAWQYEFTAPCFGPNPQHYRISSNTILPFIVNEPIASGAFGNVYKIGLDSEHQDLTAMVGSKSEKYTDDLQQVVYFARKELKSMGPKGEEALKREIGTLQTLNWVCHPNVLALQCSYTLEGVHNLIFPWAETDMQKWFAKDRSEGPENLRQHSAVLMELRELASGLDHLHNYVVHTETYSEECQLELIGYHHDLKPGNILIRNGHFQIADFGLARFKPKPLGSTTLWKGGTETYGAPECRDEECQKDSVGRAADIWSFGCILTETLMYLHGGVVSLNLLRDRRVTVQTLGGIRFEDDSFHQHRELKSSVREVLEQLFPANEVVHLEALRDLCLRILVGDPKQRPTAHNVALQFTIIATRSRFLDIWDLLDGKRTLFAKSRMGPYKLIADLIDLELARYRFLLGYFGISRECQDIQPSNNLVELQYRRLLKWFEDMEYKISWLSPCSEDVASSDSEIDESTREGMFYISQHLDELLDLLPLNDRAMAEDAPERSPGSKEGDNEDFLHTDVMAKLSLKTFSAPRTNPMYEHLTAKAVSRSIALMITQSRHAGRESLLMEKELVDVEPPSTPFRLMSQGTAVDRRGASSHVLVEWKHYDSTWSGSQTEELYKRVEDLAQELLAFGNVPNANFLTCMGYIHIPKAYAFGLVLAYPDMVCRSSASSIQVASLQSLVKRHADLQKQARPSLGGIFELSRKVAQALVVMHFGRNSWFHKSLSSEHVIFFLKTNMDISSPPDISRPYLVGFNLSRPDAENAFSHPPPSLTTEHNIYRHPVYLSELPRFCKEHDYYSLGMVLLEIGLWTPFSAFRDSLAGLDGIDARDAIVRELVPQLAERVGDLYMGVVKFCLNAGATHRDAEDYEDEKIVMKEVLDDTLDYERDI</sequence>
<organism evidence="1 2">
    <name type="scientific">Lindgomyces ingoldianus</name>
    <dbReference type="NCBI Taxonomy" id="673940"/>
    <lineage>
        <taxon>Eukaryota</taxon>
        <taxon>Fungi</taxon>
        <taxon>Dikarya</taxon>
        <taxon>Ascomycota</taxon>
        <taxon>Pezizomycotina</taxon>
        <taxon>Dothideomycetes</taxon>
        <taxon>Pleosporomycetidae</taxon>
        <taxon>Pleosporales</taxon>
        <taxon>Lindgomycetaceae</taxon>
        <taxon>Lindgomyces</taxon>
    </lineage>
</organism>
<dbReference type="Proteomes" id="UP000799755">
    <property type="component" value="Unassembled WGS sequence"/>
</dbReference>
<evidence type="ECO:0000313" key="1">
    <source>
        <dbReference type="EMBL" id="KAF2468617.1"/>
    </source>
</evidence>
<name>A0ACB6QP19_9PLEO</name>